<comment type="caution">
    <text evidence="1">The sequence shown here is derived from an EMBL/GenBank/DDBJ whole genome shotgun (WGS) entry which is preliminary data.</text>
</comment>
<protein>
    <submittedName>
        <fullName evidence="1">Uncharacterized protein</fullName>
    </submittedName>
</protein>
<keyword evidence="2" id="KW-1185">Reference proteome</keyword>
<gene>
    <name evidence="1" type="ORF">GRAN_0973</name>
</gene>
<accession>A0A4Q0T241</accession>
<dbReference type="Proteomes" id="UP000289437">
    <property type="component" value="Unassembled WGS sequence"/>
</dbReference>
<dbReference type="EMBL" id="RDSM01000001">
    <property type="protein sequence ID" value="RXH57663.1"/>
    <property type="molecule type" value="Genomic_DNA"/>
</dbReference>
<proteinExistence type="predicted"/>
<name>A0A4Q0T241_9BACT</name>
<reference evidence="2" key="2">
    <citation type="submission" date="2019-02" db="EMBL/GenBank/DDBJ databases">
        <title>Granulicella sibirica sp. nov., a psychrotolerant acidobacterium isolated from an organic soil layer in forested tundra, West Siberia.</title>
        <authorList>
            <person name="Oshkin I.Y."/>
            <person name="Kulichevskaya I.S."/>
            <person name="Rijpstra W.I.C."/>
            <person name="Sinninghe Damste J.S."/>
            <person name="Rakitin A.L."/>
            <person name="Ravin N.V."/>
            <person name="Dedysh S.N."/>
        </authorList>
    </citation>
    <scope>NUCLEOTIDE SEQUENCE [LARGE SCALE GENOMIC DNA]</scope>
    <source>
        <strain evidence="2">AF10</strain>
    </source>
</reference>
<organism evidence="1 2">
    <name type="scientific">Granulicella sibirica</name>
    <dbReference type="NCBI Taxonomy" id="2479048"/>
    <lineage>
        <taxon>Bacteria</taxon>
        <taxon>Pseudomonadati</taxon>
        <taxon>Acidobacteriota</taxon>
        <taxon>Terriglobia</taxon>
        <taxon>Terriglobales</taxon>
        <taxon>Acidobacteriaceae</taxon>
        <taxon>Granulicella</taxon>
    </lineage>
</organism>
<dbReference type="AlphaFoldDB" id="A0A4Q0T241"/>
<evidence type="ECO:0000313" key="2">
    <source>
        <dbReference type="Proteomes" id="UP000289437"/>
    </source>
</evidence>
<evidence type="ECO:0000313" key="1">
    <source>
        <dbReference type="EMBL" id="RXH57663.1"/>
    </source>
</evidence>
<reference evidence="1 2" key="1">
    <citation type="submission" date="2018-11" db="EMBL/GenBank/DDBJ databases">
        <authorList>
            <person name="Mardanov A.V."/>
            <person name="Ravin N.V."/>
            <person name="Dedysh S.N."/>
        </authorList>
    </citation>
    <scope>NUCLEOTIDE SEQUENCE [LARGE SCALE GENOMIC DNA]</scope>
    <source>
        <strain evidence="1 2">AF10</strain>
    </source>
</reference>
<sequence>MFDGLFSQMRIRERLGDAALSFSKLPPPVPRAVAVDATGVQ</sequence>